<feature type="transmembrane region" description="Helical" evidence="6">
    <location>
        <begin position="323"/>
        <end position="348"/>
    </location>
</feature>
<feature type="transmembrane region" description="Helical" evidence="6">
    <location>
        <begin position="254"/>
        <end position="273"/>
    </location>
</feature>
<dbReference type="Proteomes" id="UP001195483">
    <property type="component" value="Unassembled WGS sequence"/>
</dbReference>
<dbReference type="Gene3D" id="1.20.120.350">
    <property type="entry name" value="Voltage-gated potassium channels. Chain C"/>
    <property type="match status" value="1"/>
</dbReference>
<feature type="transmembrane region" description="Helical" evidence="6">
    <location>
        <begin position="191"/>
        <end position="213"/>
    </location>
</feature>
<dbReference type="GO" id="GO:0005216">
    <property type="term" value="F:monoatomic ion channel activity"/>
    <property type="evidence" value="ECO:0007669"/>
    <property type="project" value="InterPro"/>
</dbReference>
<comment type="caution">
    <text evidence="8">The sequence shown here is derived from an EMBL/GenBank/DDBJ whole genome shotgun (WGS) entry which is preliminary data.</text>
</comment>
<name>A0AAE0W3E5_9BIVA</name>
<evidence type="ECO:0000256" key="4">
    <source>
        <dbReference type="ARBA" id="ARBA00022989"/>
    </source>
</evidence>
<evidence type="ECO:0000313" key="9">
    <source>
        <dbReference type="Proteomes" id="UP001195483"/>
    </source>
</evidence>
<proteinExistence type="predicted"/>
<dbReference type="InterPro" id="IPR027359">
    <property type="entry name" value="Volt_channel_dom_sf"/>
</dbReference>
<reference evidence="8" key="2">
    <citation type="journal article" date="2021" name="Genome Biol. Evol.">
        <title>Developing a high-quality reference genome for a parasitic bivalve with doubly uniparental inheritance (Bivalvia: Unionida).</title>
        <authorList>
            <person name="Smith C.H."/>
        </authorList>
    </citation>
    <scope>NUCLEOTIDE SEQUENCE</scope>
    <source>
        <strain evidence="8">CHS0354</strain>
        <tissue evidence="8">Mantle</tissue>
    </source>
</reference>
<reference evidence="8" key="3">
    <citation type="submission" date="2023-05" db="EMBL/GenBank/DDBJ databases">
        <authorList>
            <person name="Smith C.H."/>
        </authorList>
    </citation>
    <scope>NUCLEOTIDE SEQUENCE</scope>
    <source>
        <strain evidence="8">CHS0354</strain>
        <tissue evidence="8">Mantle</tissue>
    </source>
</reference>
<dbReference type="PANTHER" id="PTHR46726:SF1">
    <property type="entry name" value="TWO-PORE CALCIUM CHANNEL 3"/>
    <property type="match status" value="1"/>
</dbReference>
<keyword evidence="3" id="KW-0106">Calcium</keyword>
<feature type="transmembrane region" description="Helical" evidence="6">
    <location>
        <begin position="588"/>
        <end position="610"/>
    </location>
</feature>
<reference evidence="8" key="1">
    <citation type="journal article" date="2021" name="Genome Biol. Evol.">
        <title>A High-Quality Reference Genome for a Parasitic Bivalve with Doubly Uniparental Inheritance (Bivalvia: Unionida).</title>
        <authorList>
            <person name="Smith C.H."/>
        </authorList>
    </citation>
    <scope>NUCLEOTIDE SEQUENCE</scope>
    <source>
        <strain evidence="8">CHS0354</strain>
    </source>
</reference>
<dbReference type="Gene3D" id="1.10.238.10">
    <property type="entry name" value="EF-hand"/>
    <property type="match status" value="1"/>
</dbReference>
<dbReference type="InterPro" id="IPR018247">
    <property type="entry name" value="EF_Hand_1_Ca_BS"/>
</dbReference>
<dbReference type="SUPFAM" id="SSF81324">
    <property type="entry name" value="Voltage-gated potassium channels"/>
    <property type="match status" value="2"/>
</dbReference>
<dbReference type="InterPro" id="IPR005821">
    <property type="entry name" value="Ion_trans_dom"/>
</dbReference>
<protein>
    <recommendedName>
        <fullName evidence="7">EF-hand domain-containing protein</fullName>
    </recommendedName>
</protein>
<keyword evidence="5 6" id="KW-0472">Membrane</keyword>
<accession>A0AAE0W3E5</accession>
<comment type="subcellular location">
    <subcellularLocation>
        <location evidence="1">Membrane</location>
        <topology evidence="1">Multi-pass membrane protein</topology>
    </subcellularLocation>
</comment>
<organism evidence="8 9">
    <name type="scientific">Potamilus streckersoni</name>
    <dbReference type="NCBI Taxonomy" id="2493646"/>
    <lineage>
        <taxon>Eukaryota</taxon>
        <taxon>Metazoa</taxon>
        <taxon>Spiralia</taxon>
        <taxon>Lophotrochozoa</taxon>
        <taxon>Mollusca</taxon>
        <taxon>Bivalvia</taxon>
        <taxon>Autobranchia</taxon>
        <taxon>Heteroconchia</taxon>
        <taxon>Palaeoheterodonta</taxon>
        <taxon>Unionida</taxon>
        <taxon>Unionoidea</taxon>
        <taxon>Unionidae</taxon>
        <taxon>Ambleminae</taxon>
        <taxon>Lampsilini</taxon>
        <taxon>Potamilus</taxon>
    </lineage>
</organism>
<feature type="domain" description="EF-hand" evidence="7">
    <location>
        <begin position="403"/>
        <end position="438"/>
    </location>
</feature>
<evidence type="ECO:0000259" key="7">
    <source>
        <dbReference type="PROSITE" id="PS50222"/>
    </source>
</evidence>
<dbReference type="AlphaFoldDB" id="A0AAE0W3E5"/>
<dbReference type="GO" id="GO:0016020">
    <property type="term" value="C:membrane"/>
    <property type="evidence" value="ECO:0007669"/>
    <property type="project" value="UniProtKB-SubCell"/>
</dbReference>
<dbReference type="Pfam" id="PF00520">
    <property type="entry name" value="Ion_trans"/>
    <property type="match status" value="2"/>
</dbReference>
<dbReference type="PROSITE" id="PS50222">
    <property type="entry name" value="EF_HAND_2"/>
    <property type="match status" value="1"/>
</dbReference>
<evidence type="ECO:0000256" key="6">
    <source>
        <dbReference type="SAM" id="Phobius"/>
    </source>
</evidence>
<dbReference type="InterPro" id="IPR011992">
    <property type="entry name" value="EF-hand-dom_pair"/>
</dbReference>
<dbReference type="EMBL" id="JAEAOA010001748">
    <property type="protein sequence ID" value="KAK3599639.1"/>
    <property type="molecule type" value="Genomic_DNA"/>
</dbReference>
<evidence type="ECO:0000256" key="3">
    <source>
        <dbReference type="ARBA" id="ARBA00022837"/>
    </source>
</evidence>
<evidence type="ECO:0000256" key="2">
    <source>
        <dbReference type="ARBA" id="ARBA00022692"/>
    </source>
</evidence>
<feature type="transmembrane region" description="Helical" evidence="6">
    <location>
        <begin position="124"/>
        <end position="142"/>
    </location>
</feature>
<keyword evidence="4 6" id="KW-1133">Transmembrane helix</keyword>
<feature type="transmembrane region" description="Helical" evidence="6">
    <location>
        <begin position="154"/>
        <end position="170"/>
    </location>
</feature>
<keyword evidence="9" id="KW-1185">Reference proteome</keyword>
<dbReference type="InterPro" id="IPR002048">
    <property type="entry name" value="EF_hand_dom"/>
</dbReference>
<evidence type="ECO:0000256" key="5">
    <source>
        <dbReference type="ARBA" id="ARBA00023136"/>
    </source>
</evidence>
<keyword evidence="2 6" id="KW-0812">Transmembrane</keyword>
<dbReference type="SUPFAM" id="SSF47473">
    <property type="entry name" value="EF-hand"/>
    <property type="match status" value="1"/>
</dbReference>
<feature type="transmembrane region" description="Helical" evidence="6">
    <location>
        <begin position="498"/>
        <end position="518"/>
    </location>
</feature>
<dbReference type="Gene3D" id="1.10.287.70">
    <property type="match status" value="2"/>
</dbReference>
<dbReference type="PROSITE" id="PS00018">
    <property type="entry name" value="EF_HAND_1"/>
    <property type="match status" value="1"/>
</dbReference>
<feature type="transmembrane region" description="Helical" evidence="6">
    <location>
        <begin position="473"/>
        <end position="491"/>
    </location>
</feature>
<evidence type="ECO:0000256" key="1">
    <source>
        <dbReference type="ARBA" id="ARBA00004141"/>
    </source>
</evidence>
<gene>
    <name evidence="8" type="ORF">CHS0354_029098</name>
</gene>
<sequence>MAADLLDIHPGKSEGMRRNFRECDNSELSSTDHIELKKMSEENDSHQNGHPHSVYRHIESYRTNESATLKSSKGPKGIGSVDQISNEDLILAATLVHDARAGITMEFRTETKYVKSYNLYKIQVLRSALFLTIFINLSLALFEKPAVPGLELPVWMTLTVEFACLLYFAFRIFHQAHFRLWSHFCRDFKNIFIMILLLLTLVDMSSFIIQIILQYNFSPVRWSRLLRPLFILNFPDGKEIRRAWRNIRRTVKEILHALFLLVFTILLFALVAFKVFQTRDDIVYADGRPYFKEYAESFWDLYVLLTTSNNPDIMMPAYDKSSWFSILFSIYIIICLYLLLNIFLAVTYNSYRENMRLDILQSVRDNRCKLQQAFDVLKVNHDGQDMVTYQTWRKLIQLAEPQITKAKIDLFMLVLDNDSSGHISKKEFMNVAHLLNVPLKQVEERMIWLERKFPNVYYSRPIEILQNVINSRYLEYTLNMIIVTHVILIALDIKQADWIFVGIFTLEIALKIFLQGPVAYFEGFVHIFDCLFTMLSLAGHIWNEIQMDHKTPEEKSAITFILMLRIFRVFKCLLHVKSFDLIFKTASNVFVSIVTYCVILFIVFYMYAILGMELFGNCIRYYDYNTSEPDKLFCGNPALNGSMFYALRYCKNNFNDIFSSFIVLAALTVVNNWHGILSDVYRRTRVILIH</sequence>
<dbReference type="PANTHER" id="PTHR46726">
    <property type="entry name" value="TWO PORE CHANNEL 3"/>
    <property type="match status" value="1"/>
</dbReference>
<evidence type="ECO:0000313" key="8">
    <source>
        <dbReference type="EMBL" id="KAK3599639.1"/>
    </source>
</evidence>
<dbReference type="GO" id="GO:0005509">
    <property type="term" value="F:calcium ion binding"/>
    <property type="evidence" value="ECO:0007669"/>
    <property type="project" value="InterPro"/>
</dbReference>